<proteinExistence type="predicted"/>
<reference evidence="1 2" key="1">
    <citation type="submission" date="2019-12" db="EMBL/GenBank/DDBJ databases">
        <title>Enteriobacteria Tanzani isolates_8377-8380.</title>
        <authorList>
            <person name="Subbiah M."/>
            <person name="Call D."/>
        </authorList>
    </citation>
    <scope>NUCLEOTIDE SEQUENCE [LARGE SCALE GENOMIC DNA]</scope>
    <source>
        <strain evidence="1 2">8378wH8</strain>
    </source>
</reference>
<organism evidence="1 2">
    <name type="scientific">Escherichia coli</name>
    <dbReference type="NCBI Taxonomy" id="562"/>
    <lineage>
        <taxon>Bacteria</taxon>
        <taxon>Pseudomonadati</taxon>
        <taxon>Pseudomonadota</taxon>
        <taxon>Gammaproteobacteria</taxon>
        <taxon>Enterobacterales</taxon>
        <taxon>Enterobacteriaceae</taxon>
        <taxon>Escherichia</taxon>
    </lineage>
</organism>
<accession>A0A2P6AB11</accession>
<dbReference type="RefSeq" id="WP_000483319.1">
    <property type="nucleotide sequence ID" value="NZ_AP027597.1"/>
</dbReference>
<dbReference type="PROSITE" id="PS51257">
    <property type="entry name" value="PROKAR_LIPOPROTEIN"/>
    <property type="match status" value="1"/>
</dbReference>
<protein>
    <submittedName>
        <fullName evidence="1">Uncharacterized protein</fullName>
    </submittedName>
</protein>
<name>A0A2P6AB11_ECOLX</name>
<dbReference type="AlphaFoldDB" id="A0A2P6AB11"/>
<dbReference type="Proteomes" id="UP000462410">
    <property type="component" value="Unassembled WGS sequence"/>
</dbReference>
<evidence type="ECO:0000313" key="1">
    <source>
        <dbReference type="EMBL" id="MWT24548.1"/>
    </source>
</evidence>
<gene>
    <name evidence="1" type="ORF">GP965_27120</name>
</gene>
<dbReference type="EMBL" id="WTRC01000865">
    <property type="protein sequence ID" value="MWT24548.1"/>
    <property type="molecule type" value="Genomic_DNA"/>
</dbReference>
<sequence>MFNRRVLFLSVFSCAVFMLSGCSSNRFASRDANATYVNTQLKIIPRSQEKIQAQSQCSRSFSLLQKLNTDKFSMYRNQFDEINDAYFFYKRNVDLMNKDSKELMASVLDSKLDMVCVRVDNASFVGIYGKMKKVMDL</sequence>
<comment type="caution">
    <text evidence="1">The sequence shown here is derived from an EMBL/GenBank/DDBJ whole genome shotgun (WGS) entry which is preliminary data.</text>
</comment>
<evidence type="ECO:0000313" key="2">
    <source>
        <dbReference type="Proteomes" id="UP000462410"/>
    </source>
</evidence>